<dbReference type="Pfam" id="PF04984">
    <property type="entry name" value="Phage_sheath_1"/>
    <property type="match status" value="1"/>
</dbReference>
<dbReference type="Gene3D" id="3.40.50.11780">
    <property type="match status" value="1"/>
</dbReference>
<evidence type="ECO:0000313" key="3">
    <source>
        <dbReference type="EMBL" id="MBT0665993.1"/>
    </source>
</evidence>
<dbReference type="Pfam" id="PF17482">
    <property type="entry name" value="Phage_sheath_1C"/>
    <property type="match status" value="1"/>
</dbReference>
<dbReference type="PANTHER" id="PTHR35861:SF1">
    <property type="entry name" value="PHAGE TAIL SHEATH PROTEIN"/>
    <property type="match status" value="1"/>
</dbReference>
<sequence>MPGRYRTPGVYIRELTVAPARELATGIPLFIGYAADGAAREPLAVGRWDEFRTVFGDPAPDRYLAYSVRGFFANGGSLCHVCAIDRGIAVSQALEALFDELSKGELLAAVDLICVPEIQLFPSQALALQQKVLDFCRARASQAGGYLFAILDSVKGVDTVGVLQQRQALTGDDGALYYPWIRVSDGPVASGGCVPPCGHIAGIYARSDQMYGVHKAPANEIVEEAIDLETVLNDQGQGELNPENVSCLRSFPGRGIRVWGARTVSRDPAWTYVNVRRLFLAICRTIEQKMAELVFEPNDPTLWMRIRRELGSYLGSLHRKGAFQGEKPEEAYFVKCDSETNSSELRDQGKLVVVIGLAMAAPAEFIIVRIVQTDGGVTVTPDTGLLPSMSMPSAGNGAEVEIVSIYPDPPGADLAGEFVTLRNRGGSAVELTGWVLRDLAGHRYVFPNYTIHPGAEVKVWTKPGEDTLNDLYWGHRAPLWNNTGDTAYLLDEQERLAACFAYEGVRNKNKTRQP</sequence>
<dbReference type="EMBL" id="JAHCVJ010000008">
    <property type="protein sequence ID" value="MBT0665993.1"/>
    <property type="molecule type" value="Genomic_DNA"/>
</dbReference>
<feature type="domain" description="LTD" evidence="2">
    <location>
        <begin position="387"/>
        <end position="506"/>
    </location>
</feature>
<dbReference type="Gene3D" id="2.60.40.1260">
    <property type="entry name" value="Lamin Tail domain"/>
    <property type="match status" value="1"/>
</dbReference>
<dbReference type="InterPro" id="IPR020287">
    <property type="entry name" value="Tail_sheath_C"/>
</dbReference>
<reference evidence="3 4" key="1">
    <citation type="submission" date="2021-05" db="EMBL/GenBank/DDBJ databases">
        <title>The draft genome of Geobacter pelophilus DSM 12255.</title>
        <authorList>
            <person name="Xu Z."/>
            <person name="Masuda Y."/>
            <person name="Itoh H."/>
            <person name="Senoo K."/>
        </authorList>
    </citation>
    <scope>NUCLEOTIDE SEQUENCE [LARGE SCALE GENOMIC DNA]</scope>
    <source>
        <strain evidence="3 4">DSM 12255</strain>
    </source>
</reference>
<comment type="caution">
    <text evidence="3">The sequence shown here is derived from an EMBL/GenBank/DDBJ whole genome shotgun (WGS) entry which is preliminary data.</text>
</comment>
<dbReference type="InterPro" id="IPR001322">
    <property type="entry name" value="Lamin_tail_dom"/>
</dbReference>
<proteinExistence type="inferred from homology"/>
<evidence type="ECO:0000259" key="2">
    <source>
        <dbReference type="PROSITE" id="PS51841"/>
    </source>
</evidence>
<name>A0AAW4LA85_9BACT</name>
<dbReference type="PANTHER" id="PTHR35861">
    <property type="match status" value="1"/>
</dbReference>
<dbReference type="InterPro" id="IPR036415">
    <property type="entry name" value="Lamin_tail_dom_sf"/>
</dbReference>
<dbReference type="InterPro" id="IPR052042">
    <property type="entry name" value="Tail_sheath_structural"/>
</dbReference>
<gene>
    <name evidence="3" type="ORF">KI809_16905</name>
</gene>
<dbReference type="Proteomes" id="UP000811899">
    <property type="component" value="Unassembled WGS sequence"/>
</dbReference>
<protein>
    <submittedName>
        <fullName evidence="3">Lamin tail domain-containing protein</fullName>
    </submittedName>
</protein>
<accession>A0AAW4LA85</accession>
<dbReference type="RefSeq" id="WP_214172766.1">
    <property type="nucleotide sequence ID" value="NZ_JAHCVJ010000008.1"/>
</dbReference>
<dbReference type="SUPFAM" id="SSF74853">
    <property type="entry name" value="Lamin A/C globular tail domain"/>
    <property type="match status" value="1"/>
</dbReference>
<comment type="similarity">
    <text evidence="1">Belongs to the myoviridae tail sheath protein family.</text>
</comment>
<dbReference type="Pfam" id="PF00932">
    <property type="entry name" value="LTD"/>
    <property type="match status" value="1"/>
</dbReference>
<dbReference type="PROSITE" id="PS51841">
    <property type="entry name" value="LTD"/>
    <property type="match status" value="1"/>
</dbReference>
<evidence type="ECO:0000313" key="4">
    <source>
        <dbReference type="Proteomes" id="UP000811899"/>
    </source>
</evidence>
<organism evidence="3 4">
    <name type="scientific">Geoanaerobacter pelophilus</name>
    <dbReference type="NCBI Taxonomy" id="60036"/>
    <lineage>
        <taxon>Bacteria</taxon>
        <taxon>Pseudomonadati</taxon>
        <taxon>Thermodesulfobacteriota</taxon>
        <taxon>Desulfuromonadia</taxon>
        <taxon>Geobacterales</taxon>
        <taxon>Geobacteraceae</taxon>
        <taxon>Geoanaerobacter</taxon>
    </lineage>
</organism>
<dbReference type="InterPro" id="IPR035089">
    <property type="entry name" value="Phage_sheath_subtilisin"/>
</dbReference>
<keyword evidence="4" id="KW-1185">Reference proteome</keyword>
<evidence type="ECO:0000256" key="1">
    <source>
        <dbReference type="ARBA" id="ARBA00008005"/>
    </source>
</evidence>
<dbReference type="AlphaFoldDB" id="A0AAW4LA85"/>